<keyword evidence="1" id="KW-0129">CBS domain</keyword>
<dbReference type="PATRIC" id="fig|52689.4.peg.3779"/>
<dbReference type="Pfam" id="PF00571">
    <property type="entry name" value="CBS"/>
    <property type="match status" value="2"/>
</dbReference>
<keyword evidence="4" id="KW-1185">Reference proteome</keyword>
<dbReference type="AlphaFoldDB" id="A0A0L6U4Y8"/>
<sequence>MKNHLFYLLPKSDTVFLTNTDSYRHAYNMFVLTNYTALPVINKKGQYVGTICEGDLLRVQSLSLAHPEIDLDTFEIKDIEFKTKIEVARVNESFDHLVDLAARQNFIPLVDDQGVFIGILRRQELIKELLSFLSNKVSEQKIAN</sequence>
<dbReference type="Proteomes" id="UP000036873">
    <property type="component" value="Unassembled WGS sequence"/>
</dbReference>
<dbReference type="Gene3D" id="3.10.580.10">
    <property type="entry name" value="CBS-domain"/>
    <property type="match status" value="1"/>
</dbReference>
<feature type="domain" description="CBS" evidence="2">
    <location>
        <begin position="8"/>
        <end position="68"/>
    </location>
</feature>
<dbReference type="PROSITE" id="PS51371">
    <property type="entry name" value="CBS"/>
    <property type="match status" value="1"/>
</dbReference>
<evidence type="ECO:0000256" key="1">
    <source>
        <dbReference type="PROSITE-ProRule" id="PRU00703"/>
    </source>
</evidence>
<protein>
    <recommendedName>
        <fullName evidence="2">CBS domain-containing protein</fullName>
    </recommendedName>
</protein>
<dbReference type="InterPro" id="IPR000644">
    <property type="entry name" value="CBS_dom"/>
</dbReference>
<comment type="caution">
    <text evidence="3">The sequence shown here is derived from an EMBL/GenBank/DDBJ whole genome shotgun (WGS) entry which is preliminary data.</text>
</comment>
<dbReference type="RefSeq" id="WP_050739009.1">
    <property type="nucleotide sequence ID" value="NZ_LGYO01000008.1"/>
</dbReference>
<gene>
    <name evidence="3" type="ORF">AKG39_03685</name>
</gene>
<proteinExistence type="predicted"/>
<dbReference type="InterPro" id="IPR046342">
    <property type="entry name" value="CBS_dom_sf"/>
</dbReference>
<evidence type="ECO:0000313" key="4">
    <source>
        <dbReference type="Proteomes" id="UP000036873"/>
    </source>
</evidence>
<dbReference type="SUPFAM" id="SSF54631">
    <property type="entry name" value="CBS-domain pair"/>
    <property type="match status" value="1"/>
</dbReference>
<organism evidence="3 4">
    <name type="scientific">Acetobacterium bakii</name>
    <dbReference type="NCBI Taxonomy" id="52689"/>
    <lineage>
        <taxon>Bacteria</taxon>
        <taxon>Bacillati</taxon>
        <taxon>Bacillota</taxon>
        <taxon>Clostridia</taxon>
        <taxon>Eubacteriales</taxon>
        <taxon>Eubacteriaceae</taxon>
        <taxon>Acetobacterium</taxon>
    </lineage>
</organism>
<accession>A0A0L6U4Y8</accession>
<evidence type="ECO:0000313" key="3">
    <source>
        <dbReference type="EMBL" id="KNZ42835.1"/>
    </source>
</evidence>
<dbReference type="EMBL" id="LGYO01000008">
    <property type="protein sequence ID" value="KNZ42835.1"/>
    <property type="molecule type" value="Genomic_DNA"/>
</dbReference>
<dbReference type="OrthoDB" id="384703at2"/>
<evidence type="ECO:0000259" key="2">
    <source>
        <dbReference type="PROSITE" id="PS51371"/>
    </source>
</evidence>
<reference evidence="4" key="1">
    <citation type="submission" date="2015-07" db="EMBL/GenBank/DDBJ databases">
        <title>Draft genome sequence of Acetobacterium bakii DSM 8293, a potential psychrophilic chemical producer through syngas fermentation.</title>
        <authorList>
            <person name="Song Y."/>
            <person name="Hwang S."/>
            <person name="Cho B.-K."/>
        </authorList>
    </citation>
    <scope>NUCLEOTIDE SEQUENCE [LARGE SCALE GENOMIC DNA]</scope>
    <source>
        <strain evidence="4">DSM 8239</strain>
    </source>
</reference>
<dbReference type="STRING" id="52689.AKG39_03685"/>
<name>A0A0L6U4Y8_9FIRM</name>